<dbReference type="InterPro" id="IPR027417">
    <property type="entry name" value="P-loop_NTPase"/>
</dbReference>
<dbReference type="EC" id="2.5.1.75" evidence="10"/>
<dbReference type="SUPFAM" id="SSF52540">
    <property type="entry name" value="P-loop containing nucleoside triphosphate hydrolases"/>
    <property type="match status" value="2"/>
</dbReference>
<keyword evidence="15" id="KW-1185">Reference proteome</keyword>
<dbReference type="Gene3D" id="3.40.50.300">
    <property type="entry name" value="P-loop containing nucleotide triphosphate hydrolases"/>
    <property type="match status" value="1"/>
</dbReference>
<dbReference type="Proteomes" id="UP001275315">
    <property type="component" value="Unassembled WGS sequence"/>
</dbReference>
<evidence type="ECO:0000256" key="11">
    <source>
        <dbReference type="RuleBase" id="RU003783"/>
    </source>
</evidence>
<evidence type="ECO:0000256" key="7">
    <source>
        <dbReference type="ARBA" id="ARBA00022840"/>
    </source>
</evidence>
<dbReference type="GO" id="GO:0052381">
    <property type="term" value="F:tRNA dimethylallyltransferase activity"/>
    <property type="evidence" value="ECO:0007669"/>
    <property type="project" value="UniProtKB-EC"/>
</dbReference>
<feature type="site" description="Interaction with substrate tRNA" evidence="10">
    <location>
        <position position="101"/>
    </location>
</feature>
<evidence type="ECO:0000256" key="4">
    <source>
        <dbReference type="ARBA" id="ARBA00022679"/>
    </source>
</evidence>
<dbReference type="PANTHER" id="PTHR11088:SF60">
    <property type="entry name" value="TRNA DIMETHYLALLYLTRANSFERASE"/>
    <property type="match status" value="1"/>
</dbReference>
<evidence type="ECO:0000256" key="12">
    <source>
        <dbReference type="RuleBase" id="RU003784"/>
    </source>
</evidence>
<dbReference type="InterPro" id="IPR039657">
    <property type="entry name" value="Dimethylallyltransferase"/>
</dbReference>
<comment type="cofactor">
    <cofactor evidence="1 10">
        <name>Mg(2+)</name>
        <dbReference type="ChEBI" id="CHEBI:18420"/>
    </cofactor>
</comment>
<reference evidence="14 15" key="1">
    <citation type="submission" date="2023-10" db="EMBL/GenBank/DDBJ databases">
        <title>Virgibacillus soli CC-YMP-6 genome.</title>
        <authorList>
            <person name="Miliotis G."/>
            <person name="Sengupta P."/>
            <person name="Hameed A."/>
            <person name="Chuvochina M."/>
            <person name="Mcdonagh F."/>
            <person name="Simpson A.C."/>
            <person name="Singh N.K."/>
            <person name="Rekha P.D."/>
            <person name="Raman K."/>
            <person name="Hugenholtz P."/>
            <person name="Venkateswaran K."/>
        </authorList>
    </citation>
    <scope>NUCLEOTIDE SEQUENCE [LARGE SCALE GENOMIC DNA]</scope>
    <source>
        <strain evidence="14 15">CC-YMP-6</strain>
    </source>
</reference>
<name>A0ABU5CPD9_9BACI</name>
<proteinExistence type="inferred from homology"/>
<dbReference type="InterPro" id="IPR018022">
    <property type="entry name" value="IPT"/>
</dbReference>
<evidence type="ECO:0000256" key="3">
    <source>
        <dbReference type="ARBA" id="ARBA00005842"/>
    </source>
</evidence>
<feature type="binding site" evidence="10">
    <location>
        <begin position="12"/>
        <end position="17"/>
    </location>
    <ligand>
        <name>substrate</name>
    </ligand>
</feature>
<feature type="binding site" evidence="10">
    <location>
        <begin position="10"/>
        <end position="17"/>
    </location>
    <ligand>
        <name>ATP</name>
        <dbReference type="ChEBI" id="CHEBI:30616"/>
    </ligand>
</feature>
<keyword evidence="6 10" id="KW-0547">Nucleotide-binding</keyword>
<dbReference type="PANTHER" id="PTHR11088">
    <property type="entry name" value="TRNA DIMETHYLALLYLTRANSFERASE"/>
    <property type="match status" value="1"/>
</dbReference>
<comment type="function">
    <text evidence="2 10 12">Catalyzes the transfer of a dimethylallyl group onto the adenine at position 37 in tRNAs that read codons beginning with uridine, leading to the formation of N6-(dimethylallyl)adenosine (i(6)A).</text>
</comment>
<evidence type="ECO:0000256" key="2">
    <source>
        <dbReference type="ARBA" id="ARBA00003213"/>
    </source>
</evidence>
<comment type="subunit">
    <text evidence="10">Monomer.</text>
</comment>
<gene>
    <name evidence="10 14" type="primary">miaA</name>
    <name evidence="14" type="ORF">RWD45_06120</name>
</gene>
<accession>A0ABU5CPD9</accession>
<dbReference type="NCBIfam" id="TIGR00174">
    <property type="entry name" value="miaA"/>
    <property type="match status" value="1"/>
</dbReference>
<comment type="caution">
    <text evidence="14">The sequence shown here is derived from an EMBL/GenBank/DDBJ whole genome shotgun (WGS) entry which is preliminary data.</text>
</comment>
<keyword evidence="8 10" id="KW-0460">Magnesium</keyword>
<comment type="caution">
    <text evidence="10">Lacks conserved residue(s) required for the propagation of feature annotation.</text>
</comment>
<evidence type="ECO:0000313" key="14">
    <source>
        <dbReference type="EMBL" id="MDY0408223.1"/>
    </source>
</evidence>
<comment type="catalytic activity">
    <reaction evidence="9 10 11">
        <text>adenosine(37) in tRNA + dimethylallyl diphosphate = N(6)-dimethylallyladenosine(37) in tRNA + diphosphate</text>
        <dbReference type="Rhea" id="RHEA:26482"/>
        <dbReference type="Rhea" id="RHEA-COMP:10162"/>
        <dbReference type="Rhea" id="RHEA-COMP:10375"/>
        <dbReference type="ChEBI" id="CHEBI:33019"/>
        <dbReference type="ChEBI" id="CHEBI:57623"/>
        <dbReference type="ChEBI" id="CHEBI:74411"/>
        <dbReference type="ChEBI" id="CHEBI:74415"/>
        <dbReference type="EC" id="2.5.1.75"/>
    </reaction>
</comment>
<evidence type="ECO:0000256" key="6">
    <source>
        <dbReference type="ARBA" id="ARBA00022741"/>
    </source>
</evidence>
<keyword evidence="5 10" id="KW-0819">tRNA processing</keyword>
<feature type="region of interest" description="Interaction with substrate tRNA" evidence="10">
    <location>
        <begin position="35"/>
        <end position="38"/>
    </location>
</feature>
<dbReference type="Gene3D" id="1.10.20.140">
    <property type="match status" value="1"/>
</dbReference>
<evidence type="ECO:0000256" key="5">
    <source>
        <dbReference type="ARBA" id="ARBA00022694"/>
    </source>
</evidence>
<evidence type="ECO:0000256" key="13">
    <source>
        <dbReference type="RuleBase" id="RU003785"/>
    </source>
</evidence>
<protein>
    <recommendedName>
        <fullName evidence="10">tRNA dimethylallyltransferase</fullName>
        <ecNumber evidence="10">2.5.1.75</ecNumber>
    </recommendedName>
    <alternativeName>
        <fullName evidence="10">Dimethylallyl diphosphate:tRNA dimethylallyltransferase</fullName>
        <shortName evidence="10">DMAPP:tRNA dimethylallyltransferase</shortName>
        <shortName evidence="10">DMATase</shortName>
    </alternativeName>
    <alternativeName>
        <fullName evidence="10">Isopentenyl-diphosphate:tRNA isopentenyltransferase</fullName>
        <shortName evidence="10">IPP transferase</shortName>
        <shortName evidence="10">IPPT</shortName>
        <shortName evidence="10">IPTase</shortName>
    </alternativeName>
</protein>
<comment type="similarity">
    <text evidence="3 10 13">Belongs to the IPP transferase family.</text>
</comment>
<evidence type="ECO:0000256" key="9">
    <source>
        <dbReference type="ARBA" id="ARBA00049563"/>
    </source>
</evidence>
<sequence>MKKKVVAIVGPTAVGKTALSIQIAKKCKGEIISGDSMQIYKGMDIGTAKITASEREGIPHYMIDIKNPDEPFSVAEFQQLVHQKIDDIHGRGKLPIIVGGTGLYIQAVLYNYNFSQEKRDEALTTQLEERVQKEGIMPLYQELLVIDPVQAKQIHPNNERRVIRALEVYKTTGMTMSEYIHKQQQLQEKTYDAYLIGLEMERTILYERINKRVDLMIANGLIDEVYTFYKQGFEKSQAMQAIGYKEFIPYFKGEYDLAESIRLLKRNSEDMQSVNIRGFEIK</sequence>
<dbReference type="HAMAP" id="MF_00185">
    <property type="entry name" value="IPP_trans"/>
    <property type="match status" value="1"/>
</dbReference>
<dbReference type="RefSeq" id="WP_320378974.1">
    <property type="nucleotide sequence ID" value="NZ_JAWDIQ010000001.1"/>
</dbReference>
<evidence type="ECO:0000256" key="8">
    <source>
        <dbReference type="ARBA" id="ARBA00022842"/>
    </source>
</evidence>
<keyword evidence="7 10" id="KW-0067">ATP-binding</keyword>
<keyword evidence="4 10" id="KW-0808">Transferase</keyword>
<evidence type="ECO:0000256" key="1">
    <source>
        <dbReference type="ARBA" id="ARBA00001946"/>
    </source>
</evidence>
<evidence type="ECO:0000313" key="15">
    <source>
        <dbReference type="Proteomes" id="UP001275315"/>
    </source>
</evidence>
<dbReference type="EMBL" id="JAWDIQ010000001">
    <property type="protein sequence ID" value="MDY0408223.1"/>
    <property type="molecule type" value="Genomic_DNA"/>
</dbReference>
<evidence type="ECO:0000256" key="10">
    <source>
        <dbReference type="HAMAP-Rule" id="MF_00185"/>
    </source>
</evidence>
<organism evidence="14 15">
    <name type="scientific">Paracerasibacillus soli</name>
    <dbReference type="NCBI Taxonomy" id="480284"/>
    <lineage>
        <taxon>Bacteria</taxon>
        <taxon>Bacillati</taxon>
        <taxon>Bacillota</taxon>
        <taxon>Bacilli</taxon>
        <taxon>Bacillales</taxon>
        <taxon>Bacillaceae</taxon>
        <taxon>Paracerasibacillus</taxon>
    </lineage>
</organism>
<dbReference type="Pfam" id="PF01715">
    <property type="entry name" value="IPPT"/>
    <property type="match status" value="1"/>
</dbReference>